<dbReference type="RefSeq" id="WP_273578727.1">
    <property type="nucleotide sequence ID" value="NZ_JAQRFO010000005.1"/>
</dbReference>
<gene>
    <name evidence="1" type="ORF">PSI22_04250</name>
</gene>
<dbReference type="EMBL" id="JAQRFO010000005">
    <property type="protein sequence ID" value="MDC9620856.1"/>
    <property type="molecule type" value="Genomic_DNA"/>
</dbReference>
<evidence type="ECO:0000313" key="1">
    <source>
        <dbReference type="EMBL" id="MDC9620856.1"/>
    </source>
</evidence>
<proteinExistence type="predicted"/>
<dbReference type="Proteomes" id="UP001214757">
    <property type="component" value="Unassembled WGS sequence"/>
</dbReference>
<organism evidence="1 2">
    <name type="scientific">Xenorhabdus aichiensis</name>
    <dbReference type="NCBI Taxonomy" id="3025874"/>
    <lineage>
        <taxon>Bacteria</taxon>
        <taxon>Pseudomonadati</taxon>
        <taxon>Pseudomonadota</taxon>
        <taxon>Gammaproteobacteria</taxon>
        <taxon>Enterobacterales</taxon>
        <taxon>Morganellaceae</taxon>
        <taxon>Xenorhabdus</taxon>
    </lineage>
</organism>
<evidence type="ECO:0000313" key="2">
    <source>
        <dbReference type="Proteomes" id="UP001214757"/>
    </source>
</evidence>
<keyword evidence="2" id="KW-1185">Reference proteome</keyword>
<protein>
    <submittedName>
        <fullName evidence="1">Uncharacterized protein</fullName>
    </submittedName>
</protein>
<reference evidence="1 2" key="1">
    <citation type="submission" date="2023-02" db="EMBL/GenBank/DDBJ databases">
        <title>Entomopathogenic bacteria.</title>
        <authorList>
            <person name="Machado R.A."/>
        </authorList>
    </citation>
    <scope>NUCLEOTIDE SEQUENCE [LARGE SCALE GENOMIC DNA]</scope>
    <source>
        <strain evidence="1 2">XENO-7</strain>
    </source>
</reference>
<accession>A0ABT5M067</accession>
<name>A0ABT5M067_9GAMM</name>
<sequence>MNKHLNTNDVIELAKQLKKLAIDVKFDRYDFVWLQTQIKDDWGQDTTPAKYLSALSNYYQIIRLCEAIEKLAAYESIGPIAWTSEEEIIKMRETGTHLEGYPIPFEASHTVELYRLDDVKGGFHG</sequence>
<comment type="caution">
    <text evidence="1">The sequence shown here is derived from an EMBL/GenBank/DDBJ whole genome shotgun (WGS) entry which is preliminary data.</text>
</comment>